<dbReference type="EMBL" id="BAAAUD010000034">
    <property type="protein sequence ID" value="GAA2943537.1"/>
    <property type="molecule type" value="Genomic_DNA"/>
</dbReference>
<keyword evidence="2" id="KW-0862">Zinc</keyword>
<accession>A0ABP6JU47</accession>
<sequence>MFTHSFVRYGEHMVHLSETLREAVQVATYLDDTYLDQADTRVIAVGERDGVPWAAVEHCLFHPQGGGQPADRGWLDDVEVVPVRDRESGLVAAVAPEGGKLPSLAVGQEVRARIDVQARMTHAALHTAGHLVEAVGRLQGWEMLSNNHFPGQARIEFQAPQPDARLADAEGREEATAALRDAVAAAVADDLPVFARYEGEGRRVVHLDALHCAPCGGTHVRSLGDLGEVVLPTLKVKKGRIKVSYSTTHRSL</sequence>
<evidence type="ECO:0000256" key="2">
    <source>
        <dbReference type="ARBA" id="ARBA00022833"/>
    </source>
</evidence>
<name>A0ABP6JU47_9ACTN</name>
<keyword evidence="4" id="KW-1185">Reference proteome</keyword>
<protein>
    <submittedName>
        <fullName evidence="3">Alanyl-tRNA synthetase</fullName>
    </submittedName>
</protein>
<dbReference type="Gene3D" id="3.30.980.10">
    <property type="entry name" value="Threonyl-trna Synthetase, Chain A, domain 2"/>
    <property type="match status" value="1"/>
</dbReference>
<proteinExistence type="predicted"/>
<keyword evidence="1" id="KW-0479">Metal-binding</keyword>
<organism evidence="3 4">
    <name type="scientific">Streptomyces enissocaesilis</name>
    <dbReference type="NCBI Taxonomy" id="332589"/>
    <lineage>
        <taxon>Bacteria</taxon>
        <taxon>Bacillati</taxon>
        <taxon>Actinomycetota</taxon>
        <taxon>Actinomycetes</taxon>
        <taxon>Kitasatosporales</taxon>
        <taxon>Streptomycetaceae</taxon>
        <taxon>Streptomyces</taxon>
        <taxon>Streptomyces rochei group</taxon>
    </lineage>
</organism>
<dbReference type="SUPFAM" id="SSF50447">
    <property type="entry name" value="Translation proteins"/>
    <property type="match status" value="1"/>
</dbReference>
<dbReference type="InterPro" id="IPR051335">
    <property type="entry name" value="Alanyl-tRNA_Editing_Enzymes"/>
</dbReference>
<comment type="caution">
    <text evidence="3">The sequence shown here is derived from an EMBL/GenBank/DDBJ whole genome shotgun (WGS) entry which is preliminary data.</text>
</comment>
<dbReference type="InterPro" id="IPR009000">
    <property type="entry name" value="Transl_B-barrel_sf"/>
</dbReference>
<evidence type="ECO:0000313" key="3">
    <source>
        <dbReference type="EMBL" id="GAA2943537.1"/>
    </source>
</evidence>
<dbReference type="PANTHER" id="PTHR43462:SF1">
    <property type="entry name" value="ALANYL-TRNA EDITING PROTEIN AARSD1"/>
    <property type="match status" value="1"/>
</dbReference>
<gene>
    <name evidence="3" type="ORF">GCM10010446_30980</name>
</gene>
<evidence type="ECO:0000256" key="1">
    <source>
        <dbReference type="ARBA" id="ARBA00022723"/>
    </source>
</evidence>
<dbReference type="InterPro" id="IPR018163">
    <property type="entry name" value="Thr/Ala-tRNA-synth_IIc_edit"/>
</dbReference>
<dbReference type="Proteomes" id="UP001500403">
    <property type="component" value="Unassembled WGS sequence"/>
</dbReference>
<reference evidence="4" key="1">
    <citation type="journal article" date="2019" name="Int. J. Syst. Evol. Microbiol.">
        <title>The Global Catalogue of Microorganisms (GCM) 10K type strain sequencing project: providing services to taxonomists for standard genome sequencing and annotation.</title>
        <authorList>
            <consortium name="The Broad Institute Genomics Platform"/>
            <consortium name="The Broad Institute Genome Sequencing Center for Infectious Disease"/>
            <person name="Wu L."/>
            <person name="Ma J."/>
        </authorList>
    </citation>
    <scope>NUCLEOTIDE SEQUENCE [LARGE SCALE GENOMIC DNA]</scope>
    <source>
        <strain evidence="4">JCM 9088</strain>
    </source>
</reference>
<dbReference type="SUPFAM" id="SSF55186">
    <property type="entry name" value="ThrRS/AlaRS common domain"/>
    <property type="match status" value="1"/>
</dbReference>
<dbReference type="PANTHER" id="PTHR43462">
    <property type="entry name" value="ALANYL-TRNA EDITING PROTEIN"/>
    <property type="match status" value="1"/>
</dbReference>
<evidence type="ECO:0000313" key="4">
    <source>
        <dbReference type="Proteomes" id="UP001500403"/>
    </source>
</evidence>
<dbReference type="Gene3D" id="2.40.30.130">
    <property type="match status" value="1"/>
</dbReference>